<feature type="chain" id="PRO_5022854937" description="Secreted protein" evidence="1">
    <location>
        <begin position="24"/>
        <end position="65"/>
    </location>
</feature>
<accession>A0A5C3MZD9</accession>
<evidence type="ECO:0000256" key="1">
    <source>
        <dbReference type="SAM" id="SignalP"/>
    </source>
</evidence>
<evidence type="ECO:0000313" key="2">
    <source>
        <dbReference type="EMBL" id="TFK50232.1"/>
    </source>
</evidence>
<dbReference type="Proteomes" id="UP000305948">
    <property type="component" value="Unassembled WGS sequence"/>
</dbReference>
<feature type="signal peptide" evidence="1">
    <location>
        <begin position="1"/>
        <end position="23"/>
    </location>
</feature>
<keyword evidence="1" id="KW-0732">Signal</keyword>
<dbReference type="AlphaFoldDB" id="A0A5C3MZD9"/>
<protein>
    <recommendedName>
        <fullName evidence="4">Secreted protein</fullName>
    </recommendedName>
</protein>
<evidence type="ECO:0008006" key="4">
    <source>
        <dbReference type="Google" id="ProtNLM"/>
    </source>
</evidence>
<sequence length="65" mass="7055">MRCFRQVVVPAFCHCCLIISALASQPLCASPFGAGHCKLYPCLFYGGCLFGQRTTNECTVLTGYS</sequence>
<reference evidence="2 3" key="1">
    <citation type="journal article" date="2019" name="Nat. Ecol. Evol.">
        <title>Megaphylogeny resolves global patterns of mushroom evolution.</title>
        <authorList>
            <person name="Varga T."/>
            <person name="Krizsan K."/>
            <person name="Foldi C."/>
            <person name="Dima B."/>
            <person name="Sanchez-Garcia M."/>
            <person name="Sanchez-Ramirez S."/>
            <person name="Szollosi G.J."/>
            <person name="Szarkandi J.G."/>
            <person name="Papp V."/>
            <person name="Albert L."/>
            <person name="Andreopoulos W."/>
            <person name="Angelini C."/>
            <person name="Antonin V."/>
            <person name="Barry K.W."/>
            <person name="Bougher N.L."/>
            <person name="Buchanan P."/>
            <person name="Buyck B."/>
            <person name="Bense V."/>
            <person name="Catcheside P."/>
            <person name="Chovatia M."/>
            <person name="Cooper J."/>
            <person name="Damon W."/>
            <person name="Desjardin D."/>
            <person name="Finy P."/>
            <person name="Geml J."/>
            <person name="Haridas S."/>
            <person name="Hughes K."/>
            <person name="Justo A."/>
            <person name="Karasinski D."/>
            <person name="Kautmanova I."/>
            <person name="Kiss B."/>
            <person name="Kocsube S."/>
            <person name="Kotiranta H."/>
            <person name="LaButti K.M."/>
            <person name="Lechner B.E."/>
            <person name="Liimatainen K."/>
            <person name="Lipzen A."/>
            <person name="Lukacs Z."/>
            <person name="Mihaltcheva S."/>
            <person name="Morgado L.N."/>
            <person name="Niskanen T."/>
            <person name="Noordeloos M.E."/>
            <person name="Ohm R.A."/>
            <person name="Ortiz-Santana B."/>
            <person name="Ovrebo C."/>
            <person name="Racz N."/>
            <person name="Riley R."/>
            <person name="Savchenko A."/>
            <person name="Shiryaev A."/>
            <person name="Soop K."/>
            <person name="Spirin V."/>
            <person name="Szebenyi C."/>
            <person name="Tomsovsky M."/>
            <person name="Tulloss R.E."/>
            <person name="Uehling J."/>
            <person name="Grigoriev I.V."/>
            <person name="Vagvolgyi C."/>
            <person name="Papp T."/>
            <person name="Martin F.M."/>
            <person name="Miettinen O."/>
            <person name="Hibbett D.S."/>
            <person name="Nagy L.G."/>
        </authorList>
    </citation>
    <scope>NUCLEOTIDE SEQUENCE [LARGE SCALE GENOMIC DNA]</scope>
    <source>
        <strain evidence="2 3">OMC1185</strain>
    </source>
</reference>
<proteinExistence type="predicted"/>
<dbReference type="EMBL" id="ML213514">
    <property type="protein sequence ID" value="TFK50232.1"/>
    <property type="molecule type" value="Genomic_DNA"/>
</dbReference>
<keyword evidence="3" id="KW-1185">Reference proteome</keyword>
<organism evidence="2 3">
    <name type="scientific">Heliocybe sulcata</name>
    <dbReference type="NCBI Taxonomy" id="5364"/>
    <lineage>
        <taxon>Eukaryota</taxon>
        <taxon>Fungi</taxon>
        <taxon>Dikarya</taxon>
        <taxon>Basidiomycota</taxon>
        <taxon>Agaricomycotina</taxon>
        <taxon>Agaricomycetes</taxon>
        <taxon>Gloeophyllales</taxon>
        <taxon>Gloeophyllaceae</taxon>
        <taxon>Heliocybe</taxon>
    </lineage>
</organism>
<gene>
    <name evidence="2" type="ORF">OE88DRAFT_339367</name>
</gene>
<name>A0A5C3MZD9_9AGAM</name>
<evidence type="ECO:0000313" key="3">
    <source>
        <dbReference type="Proteomes" id="UP000305948"/>
    </source>
</evidence>